<dbReference type="InterPro" id="IPR005523">
    <property type="entry name" value="DUF317_SPDY"/>
</dbReference>
<feature type="region of interest" description="Disordered" evidence="1">
    <location>
        <begin position="1"/>
        <end position="33"/>
    </location>
</feature>
<reference evidence="4" key="1">
    <citation type="submission" date="2023-07" db="EMBL/GenBank/DDBJ databases">
        <title>30 novel species of actinomycetes from the DSMZ collection.</title>
        <authorList>
            <person name="Nouioui I."/>
        </authorList>
    </citation>
    <scope>NUCLEOTIDE SEQUENCE [LARGE SCALE GENOMIC DNA]</scope>
    <source>
        <strain evidence="4">DSM 44915</strain>
    </source>
</reference>
<evidence type="ECO:0000259" key="2">
    <source>
        <dbReference type="Pfam" id="PF03771"/>
    </source>
</evidence>
<dbReference type="EMBL" id="JAVREO010000012">
    <property type="protein sequence ID" value="MDT0268573.1"/>
    <property type="molecule type" value="Genomic_DNA"/>
</dbReference>
<accession>A0ABU2JV01</accession>
<feature type="compositionally biased region" description="Basic and acidic residues" evidence="1">
    <location>
        <begin position="1"/>
        <end position="12"/>
    </location>
</feature>
<protein>
    <submittedName>
        <fullName evidence="3">DUF317 domain-containing protein</fullName>
    </submittedName>
</protein>
<evidence type="ECO:0000256" key="1">
    <source>
        <dbReference type="SAM" id="MobiDB-lite"/>
    </source>
</evidence>
<proteinExistence type="predicted"/>
<gene>
    <name evidence="3" type="ORF">RM844_19995</name>
</gene>
<dbReference type="Proteomes" id="UP001183410">
    <property type="component" value="Unassembled WGS sequence"/>
</dbReference>
<comment type="caution">
    <text evidence="3">The sequence shown here is derived from an EMBL/GenBank/DDBJ whole genome shotgun (WGS) entry which is preliminary data.</text>
</comment>
<evidence type="ECO:0000313" key="4">
    <source>
        <dbReference type="Proteomes" id="UP001183410"/>
    </source>
</evidence>
<keyword evidence="4" id="KW-1185">Reference proteome</keyword>
<feature type="domain" description="DUF317" evidence="2">
    <location>
        <begin position="155"/>
        <end position="218"/>
    </location>
</feature>
<organism evidence="3 4">
    <name type="scientific">Streptomyces chisholmiae</name>
    <dbReference type="NCBI Taxonomy" id="3075540"/>
    <lineage>
        <taxon>Bacteria</taxon>
        <taxon>Bacillati</taxon>
        <taxon>Actinomycetota</taxon>
        <taxon>Actinomycetes</taxon>
        <taxon>Kitasatosporales</taxon>
        <taxon>Streptomycetaceae</taxon>
        <taxon>Streptomyces</taxon>
    </lineage>
</organism>
<evidence type="ECO:0000313" key="3">
    <source>
        <dbReference type="EMBL" id="MDT0268573.1"/>
    </source>
</evidence>
<sequence>MIPHSHLRDAHHIHPAGDVAPSPSPSPSRVAGGDNRVEAVFAPLVHANWHHYEDELGNTYAIGGRGSLRVAYLAGTTRAWHLDARACSGAPWGGPWSAHFTSDTPTELVAAVTNALRHDACHDASAGTEHTDIWQTLRAARWHLAQPGRAQRALSPDGLVEIEYPADGALVPPRDAWRITTSRPQDLSNPLWTAAFHEATPTALLRAFTQALTTHRPVTRHS</sequence>
<name>A0ABU2JV01_9ACTN</name>
<dbReference type="Pfam" id="PF03771">
    <property type="entry name" value="SPDY"/>
    <property type="match status" value="2"/>
</dbReference>
<dbReference type="RefSeq" id="WP_311668667.1">
    <property type="nucleotide sequence ID" value="NZ_JAVREO010000012.1"/>
</dbReference>
<feature type="domain" description="DUF317" evidence="2">
    <location>
        <begin position="67"/>
        <end position="119"/>
    </location>
</feature>